<dbReference type="AlphaFoldDB" id="A0A1H3K4V7"/>
<sequence>MPFRTKETLERWVGEFGAAGHDVAGTISVLDHDDDAGGTGLVVVHLEHVPIDVYLEPLAPGDPHWTVTFTRRDVDVTMDAARLAELVAELTIASELCTFLEARSMEYVVAGRG</sequence>
<reference evidence="1 2" key="1">
    <citation type="submission" date="2016-10" db="EMBL/GenBank/DDBJ databases">
        <authorList>
            <person name="de Groot N.N."/>
        </authorList>
    </citation>
    <scope>NUCLEOTIDE SEQUENCE [LARGE SCALE GENOMIC DNA]</scope>
    <source>
        <strain evidence="1 2">CGMCC 4.3491</strain>
    </source>
</reference>
<name>A0A1H3K4V7_9MICO</name>
<evidence type="ECO:0000313" key="1">
    <source>
        <dbReference type="EMBL" id="SDY47232.1"/>
    </source>
</evidence>
<dbReference type="OrthoDB" id="5023161at2"/>
<gene>
    <name evidence="1" type="ORF">SAMN05216554_0427</name>
</gene>
<proteinExistence type="predicted"/>
<protein>
    <submittedName>
        <fullName evidence="1">Uncharacterized protein</fullName>
    </submittedName>
</protein>
<keyword evidence="2" id="KW-1185">Reference proteome</keyword>
<organism evidence="1 2">
    <name type="scientific">Herbiconiux ginsengi</name>
    <dbReference type="NCBI Taxonomy" id="381665"/>
    <lineage>
        <taxon>Bacteria</taxon>
        <taxon>Bacillati</taxon>
        <taxon>Actinomycetota</taxon>
        <taxon>Actinomycetes</taxon>
        <taxon>Micrococcales</taxon>
        <taxon>Microbacteriaceae</taxon>
        <taxon>Herbiconiux</taxon>
    </lineage>
</organism>
<evidence type="ECO:0000313" key="2">
    <source>
        <dbReference type="Proteomes" id="UP000198891"/>
    </source>
</evidence>
<dbReference type="EMBL" id="FNPZ01000001">
    <property type="protein sequence ID" value="SDY47232.1"/>
    <property type="molecule type" value="Genomic_DNA"/>
</dbReference>
<dbReference type="Proteomes" id="UP000198891">
    <property type="component" value="Unassembled WGS sequence"/>
</dbReference>
<dbReference type="RefSeq" id="WP_092548094.1">
    <property type="nucleotide sequence ID" value="NZ_FNPZ01000001.1"/>
</dbReference>
<accession>A0A1H3K4V7</accession>